<evidence type="ECO:0000256" key="3">
    <source>
        <dbReference type="ARBA" id="ARBA00023134"/>
    </source>
</evidence>
<feature type="compositionally biased region" description="Basic and acidic residues" evidence="4">
    <location>
        <begin position="339"/>
        <end position="349"/>
    </location>
</feature>
<dbReference type="Pfam" id="PF04548">
    <property type="entry name" value="AIG1"/>
    <property type="match status" value="1"/>
</dbReference>
<dbReference type="GO" id="GO:0005525">
    <property type="term" value="F:GTP binding"/>
    <property type="evidence" value="ECO:0007669"/>
    <property type="project" value="UniProtKB-KW"/>
</dbReference>
<accession>A0AAW1ERP9</accession>
<comment type="caution">
    <text evidence="7">The sequence shown here is derived from an EMBL/GenBank/DDBJ whole genome shotgun (WGS) entry which is preliminary data.</text>
</comment>
<dbReference type="PANTHER" id="PTHR10903:SF62">
    <property type="entry name" value="GTPASE IMAP FAMILY MEMBER 4-LIKE-RELATED"/>
    <property type="match status" value="1"/>
</dbReference>
<evidence type="ECO:0000313" key="8">
    <source>
        <dbReference type="Proteomes" id="UP001488805"/>
    </source>
</evidence>
<evidence type="ECO:0000313" key="7">
    <source>
        <dbReference type="EMBL" id="KAK9524911.1"/>
    </source>
</evidence>
<dbReference type="InterPro" id="IPR027417">
    <property type="entry name" value="P-loop_NTPase"/>
</dbReference>
<keyword evidence="5" id="KW-0812">Transmembrane</keyword>
<dbReference type="FunFam" id="3.40.50.300:FF:000366">
    <property type="entry name" value="GTPase, IMAP family member 2"/>
    <property type="match status" value="1"/>
</dbReference>
<dbReference type="EMBL" id="JBCEZU010000145">
    <property type="protein sequence ID" value="KAK9524911.1"/>
    <property type="molecule type" value="Genomic_DNA"/>
</dbReference>
<proteinExistence type="inferred from homology"/>
<organism evidence="7 8">
    <name type="scientific">Zoarces viviparus</name>
    <name type="common">Viviparous eelpout</name>
    <name type="synonym">Blennius viviparus</name>
    <dbReference type="NCBI Taxonomy" id="48416"/>
    <lineage>
        <taxon>Eukaryota</taxon>
        <taxon>Metazoa</taxon>
        <taxon>Chordata</taxon>
        <taxon>Craniata</taxon>
        <taxon>Vertebrata</taxon>
        <taxon>Euteleostomi</taxon>
        <taxon>Actinopterygii</taxon>
        <taxon>Neopterygii</taxon>
        <taxon>Teleostei</taxon>
        <taxon>Neoteleostei</taxon>
        <taxon>Acanthomorphata</taxon>
        <taxon>Eupercaria</taxon>
        <taxon>Perciformes</taxon>
        <taxon>Cottioidei</taxon>
        <taxon>Zoarcales</taxon>
        <taxon>Zoarcidae</taxon>
        <taxon>Zoarcinae</taxon>
        <taxon>Zoarces</taxon>
    </lineage>
</organism>
<dbReference type="InterPro" id="IPR045058">
    <property type="entry name" value="GIMA/IAN/Toc"/>
</dbReference>
<reference evidence="7 8" key="1">
    <citation type="journal article" date="2024" name="Genome Biol. Evol.">
        <title>Chromosome-level genome assembly of the viviparous eelpout Zoarces viviparus.</title>
        <authorList>
            <person name="Fuhrmann N."/>
            <person name="Brasseur M.V."/>
            <person name="Bakowski C.E."/>
            <person name="Podsiadlowski L."/>
            <person name="Prost S."/>
            <person name="Krehenwinkel H."/>
            <person name="Mayer C."/>
        </authorList>
    </citation>
    <scope>NUCLEOTIDE SEQUENCE [LARGE SCALE GENOMIC DNA]</scope>
    <source>
        <strain evidence="7">NO-MEL_2022_Ind0_liver</strain>
    </source>
</reference>
<name>A0AAW1ERP9_ZOAVI</name>
<evidence type="ECO:0000256" key="5">
    <source>
        <dbReference type="SAM" id="Phobius"/>
    </source>
</evidence>
<feature type="domain" description="AIG1-type G" evidence="6">
    <location>
        <begin position="1"/>
        <end position="188"/>
    </location>
</feature>
<keyword evidence="3" id="KW-0342">GTP-binding</keyword>
<evidence type="ECO:0000256" key="1">
    <source>
        <dbReference type="ARBA" id="ARBA00008535"/>
    </source>
</evidence>
<feature type="region of interest" description="Disordered" evidence="4">
    <location>
        <begin position="339"/>
        <end position="360"/>
    </location>
</feature>
<sequence>MFGENLFKINHTLNSETSKCRAETRSVSGRNITVIDTPGLFDTHRSEEEMKSEIVKCFTEFAPGLHAFLIVLKVEKFTDHEQAVITKINQLFSEEAFKYATVLFTHGEQLPEGQNIYEFVRDNKLVSDLVEKCGGRCHVIDNKYWKNNQQDEYRSNQFQVKEILKTTEKMIEENNGSCYTNEMLQVVEAGIKQDEERIRQSSGDMSEEEIREKAKDKVFKRLLINLAGITTGALLGAIFGGVLGEDVFKVLKNVLLELEQCERVSPKLSKTAGRIAAGAGIAETAGIARGTLVGAVIGGAIKGGIRGYDAAKGADTPRKAVKRAAEAVMDDALSVFEAPDKKAKNKSESEALLSPQSPAS</sequence>
<keyword evidence="2" id="KW-0547">Nucleotide-binding</keyword>
<evidence type="ECO:0000259" key="6">
    <source>
        <dbReference type="PROSITE" id="PS51720"/>
    </source>
</evidence>
<evidence type="ECO:0000256" key="4">
    <source>
        <dbReference type="SAM" id="MobiDB-lite"/>
    </source>
</evidence>
<dbReference type="InterPro" id="IPR006703">
    <property type="entry name" value="G_AIG1"/>
</dbReference>
<dbReference type="AlphaFoldDB" id="A0AAW1ERP9"/>
<keyword evidence="5" id="KW-0472">Membrane</keyword>
<comment type="similarity">
    <text evidence="1">Belongs to the TRAFAC class TrmE-Era-EngA-EngB-Septin-like GTPase superfamily. AIG1/Toc34/Toc159-like paraseptin GTPase family. IAN subfamily.</text>
</comment>
<dbReference type="PANTHER" id="PTHR10903">
    <property type="entry name" value="GTPASE, IMAP FAMILY MEMBER-RELATED"/>
    <property type="match status" value="1"/>
</dbReference>
<dbReference type="PROSITE" id="PS51720">
    <property type="entry name" value="G_AIG1"/>
    <property type="match status" value="1"/>
</dbReference>
<feature type="transmembrane region" description="Helical" evidence="5">
    <location>
        <begin position="222"/>
        <end position="243"/>
    </location>
</feature>
<dbReference type="SUPFAM" id="SSF52540">
    <property type="entry name" value="P-loop containing nucleoside triphosphate hydrolases"/>
    <property type="match status" value="1"/>
</dbReference>
<gene>
    <name evidence="7" type="ORF">VZT92_017273</name>
</gene>
<evidence type="ECO:0000256" key="2">
    <source>
        <dbReference type="ARBA" id="ARBA00022741"/>
    </source>
</evidence>
<dbReference type="Proteomes" id="UP001488805">
    <property type="component" value="Unassembled WGS sequence"/>
</dbReference>
<keyword evidence="8" id="KW-1185">Reference proteome</keyword>
<dbReference type="Gene3D" id="3.40.50.300">
    <property type="entry name" value="P-loop containing nucleotide triphosphate hydrolases"/>
    <property type="match status" value="1"/>
</dbReference>
<protein>
    <recommendedName>
        <fullName evidence="6">AIG1-type G domain-containing protein</fullName>
    </recommendedName>
</protein>
<keyword evidence="5" id="KW-1133">Transmembrane helix</keyword>